<keyword evidence="5" id="KW-1185">Reference proteome</keyword>
<reference evidence="4 5" key="1">
    <citation type="submission" date="2021-02" db="EMBL/GenBank/DDBJ databases">
        <title>Genome assembly of Pseudopithomyces chartarum.</title>
        <authorList>
            <person name="Jauregui R."/>
            <person name="Singh J."/>
            <person name="Voisey C."/>
        </authorList>
    </citation>
    <scope>NUCLEOTIDE SEQUENCE [LARGE SCALE GENOMIC DNA]</scope>
    <source>
        <strain evidence="4 5">AGR01</strain>
    </source>
</reference>
<dbReference type="Gene3D" id="3.30.565.10">
    <property type="entry name" value="Histidine kinase-like ATPase, C-terminal domain"/>
    <property type="match status" value="1"/>
</dbReference>
<feature type="region of interest" description="Disordered" evidence="2">
    <location>
        <begin position="405"/>
        <end position="478"/>
    </location>
</feature>
<dbReference type="GO" id="GO:0016887">
    <property type="term" value="F:ATP hydrolysis activity"/>
    <property type="evidence" value="ECO:0007669"/>
    <property type="project" value="InterPro"/>
</dbReference>
<dbReference type="InterPro" id="IPR038973">
    <property type="entry name" value="MutL/Mlh/Pms-like"/>
</dbReference>
<dbReference type="GO" id="GO:0032300">
    <property type="term" value="C:mismatch repair complex"/>
    <property type="evidence" value="ECO:0007669"/>
    <property type="project" value="InterPro"/>
</dbReference>
<dbReference type="PANTHER" id="PTHR10073:SF47">
    <property type="entry name" value="DNA MISMATCH REPAIR PROTEIN MLH3"/>
    <property type="match status" value="1"/>
</dbReference>
<dbReference type="Pfam" id="PF13589">
    <property type="entry name" value="HATPase_c_3"/>
    <property type="match status" value="1"/>
</dbReference>
<dbReference type="InterPro" id="IPR042120">
    <property type="entry name" value="MutL_C_dimsub"/>
</dbReference>
<accession>A0AAN6M4V8</accession>
<dbReference type="InterPro" id="IPR014790">
    <property type="entry name" value="MutL_C"/>
</dbReference>
<sequence length="977" mass="107079">MSAAPQHSILPLPEDVVAQIKSSTAIVSLTSAVLELLENALDAGASKIEATVDFARGGCSVEDNGLGIAPSEFREEGGLGKLYSTSKYYSEDASLGRHGTFLASLGAMSLLTIISRHHQYRSHNLLTLHHAKVLDRQLPAALQHDIHGEHGTRVTVRNLFGNLPVRVKQRGIAAEQKTHSDRLWESLKREVTSLMLSWCKPISVRVRDVDGKMFVCFSTTAQGGRETRTHSSGLNNMLNVLTQANYISHDSWESWVPVSASTSTISIKGAISLDPAPSKRIQFISLGISPLSSNGENNELFDEINRMFASSDFGTVEDGVDIDEEEKLQRQRDKRFKSDGYTNRQLKARKGVDRYPMFHLRLLPNYEVTEEDKDATENLFSSVAAILNAMITEWLIIHHFRPRKPRVHRQPPAIDATNGSTPDATPSGNHSPRLFSMPDSRATSTPPTLRPGDGNSRKRKRSKAPPTGKDTNSTYHLPFSDWSRIKSSNAGFLDSLGRKKDRRPRTESANYSLSGPAADSDFATAHLSKLDVPPVLQGSLTDGECSGHFVPKEKPSNGNDCDEATAWTDPATRKTHLLNARTGCILRHPPGTPLVDRSSNDRKDSISAVKKTLRLTSKTPLRSNNSDTWLAGVLKSWDNPVFKPSETGIPQSSLCENLDGFECNHGSHHGSKPEQKQGSTGNFSTAHMSKLSKTGLQQAEVMAQLDRKFILVKTKNTQTLADSGNGGNLLVLIDQHAADERIRVEALLAGLCSAVPNDVGSYRSKLGHCSSVPIIILDKPIQFTASVQEQGQFIAHAARFAAWGILYDITTPTTSSNRPQQVVSVAALPPVITERCKADPQVLVAFLRTAVWKYAEDPSLLPVSDGSKTKDDTTAWVQRISSCPEGLIDLINSRACRSAIMFNDELSLQECRELVRKLCECIFPFMCAHGRPSMVPLIDIGAVKTPDYTPRPGADSTQGIELGGGFAGAWKRWQKKT</sequence>
<dbReference type="Gene3D" id="3.30.1540.20">
    <property type="entry name" value="MutL, C-terminal domain, dimerisation subdomain"/>
    <property type="match status" value="2"/>
</dbReference>
<comment type="caution">
    <text evidence="4">The sequence shown here is derived from an EMBL/GenBank/DDBJ whole genome shotgun (WGS) entry which is preliminary data.</text>
</comment>
<proteinExistence type="inferred from homology"/>
<protein>
    <recommendedName>
        <fullName evidence="3">MutL C-terminal dimerisation domain-containing protein</fullName>
    </recommendedName>
</protein>
<dbReference type="SUPFAM" id="SSF118116">
    <property type="entry name" value="DNA mismatch repair protein MutL"/>
    <property type="match status" value="1"/>
</dbReference>
<dbReference type="Proteomes" id="UP001280581">
    <property type="component" value="Unassembled WGS sequence"/>
</dbReference>
<dbReference type="GO" id="GO:0006298">
    <property type="term" value="P:mismatch repair"/>
    <property type="evidence" value="ECO:0007669"/>
    <property type="project" value="InterPro"/>
</dbReference>
<feature type="region of interest" description="Disordered" evidence="2">
    <location>
        <begin position="665"/>
        <end position="686"/>
    </location>
</feature>
<dbReference type="GO" id="GO:0140664">
    <property type="term" value="F:ATP-dependent DNA damage sensor activity"/>
    <property type="evidence" value="ECO:0007669"/>
    <property type="project" value="InterPro"/>
</dbReference>
<feature type="compositionally biased region" description="Polar residues" evidence="2">
    <location>
        <begin position="676"/>
        <end position="686"/>
    </location>
</feature>
<dbReference type="SMART" id="SM00853">
    <property type="entry name" value="MutL_C"/>
    <property type="match status" value="1"/>
</dbReference>
<evidence type="ECO:0000256" key="1">
    <source>
        <dbReference type="ARBA" id="ARBA00006082"/>
    </source>
</evidence>
<dbReference type="EMBL" id="WVTA01000002">
    <property type="protein sequence ID" value="KAK3216430.1"/>
    <property type="molecule type" value="Genomic_DNA"/>
</dbReference>
<organism evidence="4 5">
    <name type="scientific">Pseudopithomyces chartarum</name>
    <dbReference type="NCBI Taxonomy" id="1892770"/>
    <lineage>
        <taxon>Eukaryota</taxon>
        <taxon>Fungi</taxon>
        <taxon>Dikarya</taxon>
        <taxon>Ascomycota</taxon>
        <taxon>Pezizomycotina</taxon>
        <taxon>Dothideomycetes</taxon>
        <taxon>Pleosporomycetidae</taxon>
        <taxon>Pleosporales</taxon>
        <taxon>Massarineae</taxon>
        <taxon>Didymosphaeriaceae</taxon>
        <taxon>Pseudopithomyces</taxon>
    </lineage>
</organism>
<comment type="similarity">
    <text evidence="1">Belongs to the DNA mismatch repair MutL/HexB family.</text>
</comment>
<dbReference type="GO" id="GO:0005524">
    <property type="term" value="F:ATP binding"/>
    <property type="evidence" value="ECO:0007669"/>
    <property type="project" value="InterPro"/>
</dbReference>
<feature type="region of interest" description="Disordered" evidence="2">
    <location>
        <begin position="494"/>
        <end position="519"/>
    </location>
</feature>
<dbReference type="AlphaFoldDB" id="A0AAN6M4V8"/>
<dbReference type="PANTHER" id="PTHR10073">
    <property type="entry name" value="DNA MISMATCH REPAIR PROTEIN MLH, PMS, MUTL"/>
    <property type="match status" value="1"/>
</dbReference>
<evidence type="ECO:0000256" key="2">
    <source>
        <dbReference type="SAM" id="MobiDB-lite"/>
    </source>
</evidence>
<dbReference type="InterPro" id="IPR037198">
    <property type="entry name" value="MutL_C_sf"/>
</dbReference>
<evidence type="ECO:0000313" key="4">
    <source>
        <dbReference type="EMBL" id="KAK3216430.1"/>
    </source>
</evidence>
<feature type="domain" description="MutL C-terminal dimerisation" evidence="3">
    <location>
        <begin position="701"/>
        <end position="906"/>
    </location>
</feature>
<name>A0AAN6M4V8_9PLEO</name>
<dbReference type="InterPro" id="IPR036890">
    <property type="entry name" value="HATPase_C_sf"/>
</dbReference>
<feature type="compositionally biased region" description="Polar residues" evidence="2">
    <location>
        <begin position="417"/>
        <end position="430"/>
    </location>
</feature>
<dbReference type="SUPFAM" id="SSF55874">
    <property type="entry name" value="ATPase domain of HSP90 chaperone/DNA topoisomerase II/histidine kinase"/>
    <property type="match status" value="1"/>
</dbReference>
<evidence type="ECO:0000259" key="3">
    <source>
        <dbReference type="SMART" id="SM00853"/>
    </source>
</evidence>
<evidence type="ECO:0000313" key="5">
    <source>
        <dbReference type="Proteomes" id="UP001280581"/>
    </source>
</evidence>
<gene>
    <name evidence="4" type="ORF">GRF29_8g3220415</name>
</gene>